<dbReference type="Pfam" id="PF00582">
    <property type="entry name" value="Usp"/>
    <property type="match status" value="1"/>
</dbReference>
<reference evidence="2" key="1">
    <citation type="submission" date="2021-06" db="EMBL/GenBank/DDBJ databases">
        <title>Bradyrhizobium sp. S2-20-1 Genome sequencing.</title>
        <authorList>
            <person name="Jin L."/>
        </authorList>
    </citation>
    <scope>NUCLEOTIDE SEQUENCE</scope>
    <source>
        <strain evidence="2">S2-20-1</strain>
    </source>
</reference>
<dbReference type="EMBL" id="CP076134">
    <property type="protein sequence ID" value="QWG14703.1"/>
    <property type="molecule type" value="Genomic_DNA"/>
</dbReference>
<dbReference type="InterPro" id="IPR014729">
    <property type="entry name" value="Rossmann-like_a/b/a_fold"/>
</dbReference>
<evidence type="ECO:0000313" key="2">
    <source>
        <dbReference type="EMBL" id="QWG14703.1"/>
    </source>
</evidence>
<feature type="domain" description="UspA" evidence="1">
    <location>
        <begin position="3"/>
        <end position="44"/>
    </location>
</feature>
<evidence type="ECO:0000313" key="3">
    <source>
        <dbReference type="Proteomes" id="UP000680839"/>
    </source>
</evidence>
<organism evidence="2 3">
    <name type="scientific">Bradyrhizobium sediminis</name>
    <dbReference type="NCBI Taxonomy" id="2840469"/>
    <lineage>
        <taxon>Bacteria</taxon>
        <taxon>Pseudomonadati</taxon>
        <taxon>Pseudomonadota</taxon>
        <taxon>Alphaproteobacteria</taxon>
        <taxon>Hyphomicrobiales</taxon>
        <taxon>Nitrobacteraceae</taxon>
        <taxon>Bradyrhizobium</taxon>
    </lineage>
</organism>
<dbReference type="InterPro" id="IPR006016">
    <property type="entry name" value="UspA"/>
</dbReference>
<proteinExistence type="predicted"/>
<evidence type="ECO:0000259" key="1">
    <source>
        <dbReference type="Pfam" id="PF00582"/>
    </source>
</evidence>
<dbReference type="SUPFAM" id="SSF52402">
    <property type="entry name" value="Adenine nucleotide alpha hydrolases-like"/>
    <property type="match status" value="1"/>
</dbReference>
<gene>
    <name evidence="2" type="ORF">KMZ29_08615</name>
</gene>
<name>A0A975NGH7_9BRAD</name>
<sequence length="46" mass="4960">MSEASRHDAHLVVMSAHHHARLMRAISGGVTLAAIKRATIPVLMSQ</sequence>
<dbReference type="AlphaFoldDB" id="A0A975NGH7"/>
<dbReference type="RefSeq" id="WP_215623304.1">
    <property type="nucleotide sequence ID" value="NZ_CP076134.1"/>
</dbReference>
<dbReference type="Proteomes" id="UP000680839">
    <property type="component" value="Chromosome"/>
</dbReference>
<accession>A0A975NGH7</accession>
<dbReference type="Gene3D" id="3.40.50.620">
    <property type="entry name" value="HUPs"/>
    <property type="match status" value="1"/>
</dbReference>
<protein>
    <submittedName>
        <fullName evidence="2">Universal stress protein</fullName>
    </submittedName>
</protein>